<dbReference type="AlphaFoldDB" id="A0A3D5IXS8"/>
<reference evidence="3 4" key="1">
    <citation type="journal article" date="2018" name="Nat. Biotechnol.">
        <title>A standardized bacterial taxonomy based on genome phylogeny substantially revises the tree of life.</title>
        <authorList>
            <person name="Parks D.H."/>
            <person name="Chuvochina M."/>
            <person name="Waite D.W."/>
            <person name="Rinke C."/>
            <person name="Skarshewski A."/>
            <person name="Chaumeil P.A."/>
            <person name="Hugenholtz P."/>
        </authorList>
    </citation>
    <scope>NUCLEOTIDE SEQUENCE [LARGE SCALE GENOMIC DNA]</scope>
    <source>
        <strain evidence="3">UBA9359</strain>
    </source>
</reference>
<evidence type="ECO:0000259" key="2">
    <source>
        <dbReference type="Pfam" id="PF00533"/>
    </source>
</evidence>
<feature type="domain" description="BRCT" evidence="2">
    <location>
        <begin position="50"/>
        <end position="116"/>
    </location>
</feature>
<comment type="caution">
    <text evidence="3">The sequence shown here is derived from an EMBL/GenBank/DDBJ whole genome shotgun (WGS) entry which is preliminary data.</text>
</comment>
<keyword evidence="1" id="KW-0812">Transmembrane</keyword>
<dbReference type="RefSeq" id="WP_272957637.1">
    <property type="nucleotide sequence ID" value="NZ_CAJXAW010000033.1"/>
</dbReference>
<evidence type="ECO:0000256" key="1">
    <source>
        <dbReference type="SAM" id="Phobius"/>
    </source>
</evidence>
<keyword evidence="1" id="KW-1133">Transmembrane helix</keyword>
<dbReference type="Proteomes" id="UP000264330">
    <property type="component" value="Unassembled WGS sequence"/>
</dbReference>
<dbReference type="Gene3D" id="3.40.50.10190">
    <property type="entry name" value="BRCT domain"/>
    <property type="match status" value="1"/>
</dbReference>
<dbReference type="InterPro" id="IPR036420">
    <property type="entry name" value="BRCT_dom_sf"/>
</dbReference>
<dbReference type="Pfam" id="PF00533">
    <property type="entry name" value="BRCT"/>
    <property type="match status" value="1"/>
</dbReference>
<feature type="transmembrane region" description="Helical" evidence="1">
    <location>
        <begin position="6"/>
        <end position="26"/>
    </location>
</feature>
<protein>
    <recommendedName>
        <fullName evidence="2">BRCT domain-containing protein</fullName>
    </recommendedName>
</protein>
<dbReference type="InterPro" id="IPR001357">
    <property type="entry name" value="BRCT_dom"/>
</dbReference>
<sequence length="148" mass="16979">MTLQIIITAYILVFLGIIYLTWNHFFNSPEDISQTMEKDTKADSEIENGFEGKKVVFDGELDAYREENIKNELRNKHAIVEDKMAEDTNFLITGKNPDWLVVEEAKDLGVTIVNEMDWQNTVHKIETNLSAETKLLREGNEVDSAEIV</sequence>
<organism evidence="3 4">
    <name type="scientific">Zunongwangia profunda</name>
    <dbReference type="NCBI Taxonomy" id="398743"/>
    <lineage>
        <taxon>Bacteria</taxon>
        <taxon>Pseudomonadati</taxon>
        <taxon>Bacteroidota</taxon>
        <taxon>Flavobacteriia</taxon>
        <taxon>Flavobacteriales</taxon>
        <taxon>Flavobacteriaceae</taxon>
        <taxon>Zunongwangia</taxon>
    </lineage>
</organism>
<evidence type="ECO:0000313" key="4">
    <source>
        <dbReference type="Proteomes" id="UP000264330"/>
    </source>
</evidence>
<name>A0A3D5IXS8_9FLAO</name>
<dbReference type="EMBL" id="DPMF01000144">
    <property type="protein sequence ID" value="HCV80651.1"/>
    <property type="molecule type" value="Genomic_DNA"/>
</dbReference>
<dbReference type="SUPFAM" id="SSF52113">
    <property type="entry name" value="BRCT domain"/>
    <property type="match status" value="1"/>
</dbReference>
<keyword evidence="1" id="KW-0472">Membrane</keyword>
<accession>A0A3D5IXS8</accession>
<proteinExistence type="predicted"/>
<evidence type="ECO:0000313" key="3">
    <source>
        <dbReference type="EMBL" id="HCV80651.1"/>
    </source>
</evidence>
<gene>
    <name evidence="3" type="ORF">DGQ38_06330</name>
</gene>